<dbReference type="GO" id="GO:0008033">
    <property type="term" value="P:tRNA processing"/>
    <property type="evidence" value="ECO:0007669"/>
    <property type="project" value="UniProtKB-KW"/>
</dbReference>
<sequence>MSLPAFDTLLQPDAALVVAFSGGLDSTVLLHQLRGWQQQHPQLRLRALHVHHGL</sequence>
<evidence type="ECO:0000259" key="2">
    <source>
        <dbReference type="Pfam" id="PF01171"/>
    </source>
</evidence>
<dbReference type="AlphaFoldDB" id="A0A7X2MIT7"/>
<protein>
    <submittedName>
        <fullName evidence="3">tRNA(Ile)-lysidine synthetase</fullName>
    </submittedName>
</protein>
<dbReference type="SUPFAM" id="SSF52402">
    <property type="entry name" value="Adenine nucleotide alpha hydrolases-like"/>
    <property type="match status" value="1"/>
</dbReference>
<reference evidence="3 4" key="1">
    <citation type="submission" date="2019-11" db="EMBL/GenBank/DDBJ databases">
        <title>Draft Genome Sequence of Plant Growth-Promoting Rhizosphere-Associated Bacteria.</title>
        <authorList>
            <person name="Vasilyev I.Y."/>
            <person name="Radchenko V."/>
            <person name="Ilnitskaya E.V."/>
        </authorList>
    </citation>
    <scope>NUCLEOTIDE SEQUENCE [LARGE SCALE GENOMIC DNA]</scope>
    <source>
        <strain evidence="3 4">VRA_MhP_f</strain>
    </source>
</reference>
<feature type="domain" description="tRNA(Ile)-lysidine/2-thiocytidine synthase N-terminal" evidence="2">
    <location>
        <begin position="16"/>
        <end position="54"/>
    </location>
</feature>
<dbReference type="Gene3D" id="3.40.50.620">
    <property type="entry name" value="HUPs"/>
    <property type="match status" value="1"/>
</dbReference>
<gene>
    <name evidence="3" type="primary">tilS</name>
    <name evidence="3" type="ORF">GKC49_02360</name>
</gene>
<feature type="non-terminal residue" evidence="3">
    <location>
        <position position="54"/>
    </location>
</feature>
<evidence type="ECO:0000313" key="3">
    <source>
        <dbReference type="EMBL" id="MSE14034.1"/>
    </source>
</evidence>
<organism evidence="3 4">
    <name type="scientific">Enterobacter agglomerans</name>
    <name type="common">Erwinia herbicola</name>
    <name type="synonym">Pantoea agglomerans</name>
    <dbReference type="NCBI Taxonomy" id="549"/>
    <lineage>
        <taxon>Bacteria</taxon>
        <taxon>Pseudomonadati</taxon>
        <taxon>Pseudomonadota</taxon>
        <taxon>Gammaproteobacteria</taxon>
        <taxon>Enterobacterales</taxon>
        <taxon>Erwiniaceae</taxon>
        <taxon>Pantoea</taxon>
        <taxon>Pantoea agglomerans group</taxon>
    </lineage>
</organism>
<keyword evidence="1" id="KW-0819">tRNA processing</keyword>
<evidence type="ECO:0000313" key="4">
    <source>
        <dbReference type="Proteomes" id="UP000461948"/>
    </source>
</evidence>
<name>A0A7X2MIT7_ENTAG</name>
<proteinExistence type="predicted"/>
<dbReference type="InterPro" id="IPR011063">
    <property type="entry name" value="TilS/TtcA_N"/>
</dbReference>
<comment type="caution">
    <text evidence="3">The sequence shown here is derived from an EMBL/GenBank/DDBJ whole genome shotgun (WGS) entry which is preliminary data.</text>
</comment>
<dbReference type="InterPro" id="IPR014729">
    <property type="entry name" value="Rossmann-like_a/b/a_fold"/>
</dbReference>
<dbReference type="Pfam" id="PF01171">
    <property type="entry name" value="ATP_bind_3"/>
    <property type="match status" value="1"/>
</dbReference>
<dbReference type="Proteomes" id="UP000461948">
    <property type="component" value="Unassembled WGS sequence"/>
</dbReference>
<evidence type="ECO:0000256" key="1">
    <source>
        <dbReference type="ARBA" id="ARBA00022694"/>
    </source>
</evidence>
<dbReference type="EMBL" id="WKLC01000043">
    <property type="protein sequence ID" value="MSE14034.1"/>
    <property type="molecule type" value="Genomic_DNA"/>
</dbReference>
<accession>A0A7X2MIT7</accession>